<dbReference type="STRING" id="74031.SAMN04488077_106218"/>
<dbReference type="NCBIfam" id="TIGR01039">
    <property type="entry name" value="atpD"/>
    <property type="match status" value="1"/>
</dbReference>
<dbReference type="PROSITE" id="PS00152">
    <property type="entry name" value="ATPASE_ALPHA_BETA"/>
    <property type="match status" value="1"/>
</dbReference>
<keyword evidence="4 12" id="KW-0547">Nucleotide-binding</keyword>
<keyword evidence="3 12" id="KW-0813">Transport</keyword>
<evidence type="ECO:0000256" key="2">
    <source>
        <dbReference type="ARBA" id="ARBA00008936"/>
    </source>
</evidence>
<dbReference type="InterPro" id="IPR050053">
    <property type="entry name" value="ATPase_alpha/beta_chains"/>
</dbReference>
<dbReference type="InterPro" id="IPR024034">
    <property type="entry name" value="ATPase_F1/V1_b/a_C"/>
</dbReference>
<dbReference type="PIRSF" id="PIRSF039072">
    <property type="entry name" value="ATPase_subunit_beta"/>
    <property type="match status" value="1"/>
</dbReference>
<comment type="subcellular location">
    <subcellularLocation>
        <location evidence="12">Cell membrane</location>
        <topology evidence="12">Peripheral membrane protein</topology>
    </subcellularLocation>
    <subcellularLocation>
        <location evidence="1">Membrane</location>
    </subcellularLocation>
</comment>
<dbReference type="GO" id="GO:0005524">
    <property type="term" value="F:ATP binding"/>
    <property type="evidence" value="ECO:0007669"/>
    <property type="project" value="UniProtKB-UniRule"/>
</dbReference>
<keyword evidence="14" id="KW-0378">Hydrolase</keyword>
<dbReference type="InterPro" id="IPR020003">
    <property type="entry name" value="ATPase_a/bsu_AS"/>
</dbReference>
<evidence type="ECO:0000256" key="11">
    <source>
        <dbReference type="ARBA" id="ARBA00023310"/>
    </source>
</evidence>
<reference evidence="15" key="1">
    <citation type="submission" date="2015-07" db="EMBL/GenBank/DDBJ databases">
        <title>Draft Genome Sequence of Roseovarius tolerans EL-164, a producer of N-Acylated Alanine Methyl Esters (NAMEs).</title>
        <authorList>
            <person name="Voget S."/>
            <person name="Bruns H."/>
            <person name="Wagner-Doebler I."/>
            <person name="Schulz S."/>
            <person name="Daniel R."/>
        </authorList>
    </citation>
    <scope>NUCLEOTIDE SEQUENCE [LARGE SCALE GENOMIC DNA]</scope>
    <source>
        <strain evidence="15">EL-164</strain>
    </source>
</reference>
<dbReference type="InterPro" id="IPR055190">
    <property type="entry name" value="ATP-synt_VA_C"/>
</dbReference>
<dbReference type="InterPro" id="IPR027417">
    <property type="entry name" value="P-loop_NTPase"/>
</dbReference>
<evidence type="ECO:0000256" key="1">
    <source>
        <dbReference type="ARBA" id="ARBA00004370"/>
    </source>
</evidence>
<dbReference type="Pfam" id="PF00006">
    <property type="entry name" value="ATP-synt_ab"/>
    <property type="match status" value="1"/>
</dbReference>
<dbReference type="Proteomes" id="UP000037046">
    <property type="component" value="Unassembled WGS sequence"/>
</dbReference>
<keyword evidence="6 12" id="KW-0067">ATP-binding</keyword>
<dbReference type="FunFam" id="1.10.1140.10:FF:000001">
    <property type="entry name" value="ATP synthase subunit beta"/>
    <property type="match status" value="1"/>
</dbReference>
<dbReference type="FunFam" id="2.40.10.170:FF:000004">
    <property type="entry name" value="ATP synthase subunit beta"/>
    <property type="match status" value="1"/>
</dbReference>
<sequence>MANAKGKVTQVIGAVVDVHFDGDLPAILNALETDNNGKKLVLEVAQHLGENTVRTIAMDATEGLVRGQAVKDSGSPISIPVGNATLGRILNVIGEPVDEGAPIKASEYRSIHQPAPEFAEQSTASEILETGIKVVDLLAPYAKGGKIGLFGGAGVGKTVLIMELINNIAKVHSGYSVFAGVGERTREGNDLYHEMIESNVIKPDNLEESQVALVYGQMNEPPGARARVALTGLTLAEQFRDQSGSDVLFFVDNIFRFTQAGSEVSALLGRIPSAVGYQPTLATDMGAMQERITSTKQGSITSIQAVYVPADDLTDPAPATTFAHLDATTVLSRAISELGIYPAVDPLDSNSRLMDPQIVGEEHYAVARDVQGILQRYKSLQDIIAILGMDELSEEDKLTVARARKIQRFLSQPFDVAKVFTGSDGIQVPLEETIKSFKAVVAGEYDHLPEGAFYMVGGIDDVIAKAEKMAADAA</sequence>
<dbReference type="SUPFAM" id="SSF50615">
    <property type="entry name" value="N-terminal domain of alpha and beta subunits of F1 ATP synthase"/>
    <property type="match status" value="1"/>
</dbReference>
<dbReference type="CDD" id="cd18110">
    <property type="entry name" value="ATP-synt_F1_beta_C"/>
    <property type="match status" value="1"/>
</dbReference>
<comment type="caution">
    <text evidence="14">The sequence shown here is derived from an EMBL/GenBank/DDBJ whole genome shotgun (WGS) entry which is preliminary data.</text>
</comment>
<dbReference type="GO" id="GO:0005886">
    <property type="term" value="C:plasma membrane"/>
    <property type="evidence" value="ECO:0007669"/>
    <property type="project" value="UniProtKB-SubCell"/>
</dbReference>
<dbReference type="PATRIC" id="fig|74031.6.peg.57"/>
<dbReference type="PANTHER" id="PTHR15184">
    <property type="entry name" value="ATP SYNTHASE"/>
    <property type="match status" value="1"/>
</dbReference>
<dbReference type="EC" id="7.1.2.2" evidence="12"/>
<dbReference type="GO" id="GO:0016787">
    <property type="term" value="F:hydrolase activity"/>
    <property type="evidence" value="ECO:0007669"/>
    <property type="project" value="UniProtKB-KW"/>
</dbReference>
<feature type="binding site" evidence="12">
    <location>
        <begin position="151"/>
        <end position="158"/>
    </location>
    <ligand>
        <name>ATP</name>
        <dbReference type="ChEBI" id="CHEBI:30616"/>
    </ligand>
</feature>
<dbReference type="Pfam" id="PF02874">
    <property type="entry name" value="ATP-synt_ab_N"/>
    <property type="match status" value="1"/>
</dbReference>
<dbReference type="InterPro" id="IPR000194">
    <property type="entry name" value="ATPase_F1/V1/A1_a/bsu_nucl-bd"/>
</dbReference>
<dbReference type="OrthoDB" id="9801639at2"/>
<protein>
    <recommendedName>
        <fullName evidence="12">ATP synthase subunit beta</fullName>
        <ecNumber evidence="12">7.1.2.2</ecNumber>
    </recommendedName>
    <alternativeName>
        <fullName evidence="12">ATP synthase F1 sector subunit beta</fullName>
    </alternativeName>
    <alternativeName>
        <fullName evidence="12">F-ATPase subunit beta</fullName>
    </alternativeName>
</protein>
<dbReference type="CDD" id="cd18115">
    <property type="entry name" value="ATP-synt_F1_beta_N"/>
    <property type="match status" value="1"/>
</dbReference>
<dbReference type="Gene3D" id="1.10.1140.10">
    <property type="entry name" value="Bovine Mitochondrial F1-atpase, Atp Synthase Beta Chain, Chain D, domain 3"/>
    <property type="match status" value="1"/>
</dbReference>
<dbReference type="AlphaFoldDB" id="A0A0L6D0M8"/>
<dbReference type="InterPro" id="IPR003593">
    <property type="entry name" value="AAA+_ATPase"/>
</dbReference>
<evidence type="ECO:0000256" key="12">
    <source>
        <dbReference type="HAMAP-Rule" id="MF_01347"/>
    </source>
</evidence>
<comment type="catalytic activity">
    <reaction evidence="12">
        <text>ATP + H2O + 4 H(+)(in) = ADP + phosphate + 5 H(+)(out)</text>
        <dbReference type="Rhea" id="RHEA:57720"/>
        <dbReference type="ChEBI" id="CHEBI:15377"/>
        <dbReference type="ChEBI" id="CHEBI:15378"/>
        <dbReference type="ChEBI" id="CHEBI:30616"/>
        <dbReference type="ChEBI" id="CHEBI:43474"/>
        <dbReference type="ChEBI" id="CHEBI:456216"/>
        <dbReference type="EC" id="7.1.2.2"/>
    </reaction>
</comment>
<dbReference type="InterPro" id="IPR004100">
    <property type="entry name" value="ATPase_F1/V1/A1_a/bsu_N"/>
</dbReference>
<accession>A0A0L6D0M8</accession>
<evidence type="ECO:0000256" key="6">
    <source>
        <dbReference type="ARBA" id="ARBA00022840"/>
    </source>
</evidence>
<keyword evidence="5 12" id="KW-0375">Hydrogen ion transport</keyword>
<keyword evidence="12" id="KW-1003">Cell membrane</keyword>
<dbReference type="RefSeq" id="WP_050661028.1">
    <property type="nucleotide sequence ID" value="NZ_CP118494.1"/>
</dbReference>
<feature type="domain" description="AAA+ ATPase" evidence="13">
    <location>
        <begin position="143"/>
        <end position="336"/>
    </location>
</feature>
<keyword evidence="8 12" id="KW-0406">Ion transport</keyword>
<dbReference type="PANTHER" id="PTHR15184:SF71">
    <property type="entry name" value="ATP SYNTHASE SUBUNIT BETA, MITOCHONDRIAL"/>
    <property type="match status" value="1"/>
</dbReference>
<dbReference type="SUPFAM" id="SSF47917">
    <property type="entry name" value="C-terminal domain of alpha and beta subunits of F1 ATP synthase"/>
    <property type="match status" value="1"/>
</dbReference>
<evidence type="ECO:0000256" key="9">
    <source>
        <dbReference type="ARBA" id="ARBA00023136"/>
    </source>
</evidence>
<dbReference type="InterPro" id="IPR005722">
    <property type="entry name" value="ATP_synth_F1_bsu"/>
</dbReference>
<gene>
    <name evidence="12 14" type="primary">atpD</name>
    <name evidence="14" type="ORF">ROTO_00570</name>
</gene>
<comment type="similarity">
    <text evidence="2 12">Belongs to the ATPase alpha/beta chains family.</text>
</comment>
<dbReference type="HAMAP" id="MF_01347">
    <property type="entry name" value="ATP_synth_beta_bact"/>
    <property type="match status" value="1"/>
</dbReference>
<organism evidence="14 15">
    <name type="scientific">Roseovarius tolerans</name>
    <dbReference type="NCBI Taxonomy" id="74031"/>
    <lineage>
        <taxon>Bacteria</taxon>
        <taxon>Pseudomonadati</taxon>
        <taxon>Pseudomonadota</taxon>
        <taxon>Alphaproteobacteria</taxon>
        <taxon>Rhodobacterales</taxon>
        <taxon>Roseobacteraceae</taxon>
        <taxon>Roseovarius</taxon>
    </lineage>
</organism>
<evidence type="ECO:0000256" key="5">
    <source>
        <dbReference type="ARBA" id="ARBA00022781"/>
    </source>
</evidence>
<evidence type="ECO:0000313" key="15">
    <source>
        <dbReference type="Proteomes" id="UP000037046"/>
    </source>
</evidence>
<evidence type="ECO:0000256" key="7">
    <source>
        <dbReference type="ARBA" id="ARBA00022967"/>
    </source>
</evidence>
<dbReference type="GO" id="GO:0045259">
    <property type="term" value="C:proton-transporting ATP synthase complex"/>
    <property type="evidence" value="ECO:0007669"/>
    <property type="project" value="UniProtKB-KW"/>
</dbReference>
<name>A0A0L6D0M8_9RHOB</name>
<dbReference type="GO" id="GO:0046933">
    <property type="term" value="F:proton-transporting ATP synthase activity, rotational mechanism"/>
    <property type="evidence" value="ECO:0007669"/>
    <property type="project" value="UniProtKB-UniRule"/>
</dbReference>
<evidence type="ECO:0000313" key="14">
    <source>
        <dbReference type="EMBL" id="KNX43268.1"/>
    </source>
</evidence>
<evidence type="ECO:0000259" key="13">
    <source>
        <dbReference type="SMART" id="SM00382"/>
    </source>
</evidence>
<proteinExistence type="inferred from homology"/>
<keyword evidence="11 12" id="KW-0066">ATP synthesis</keyword>
<dbReference type="SMART" id="SM00382">
    <property type="entry name" value="AAA"/>
    <property type="match status" value="1"/>
</dbReference>
<dbReference type="EMBL" id="LGVV01000001">
    <property type="protein sequence ID" value="KNX43268.1"/>
    <property type="molecule type" value="Genomic_DNA"/>
</dbReference>
<dbReference type="SUPFAM" id="SSF52540">
    <property type="entry name" value="P-loop containing nucleoside triphosphate hydrolases"/>
    <property type="match status" value="1"/>
</dbReference>
<evidence type="ECO:0000256" key="3">
    <source>
        <dbReference type="ARBA" id="ARBA00022448"/>
    </source>
</evidence>
<evidence type="ECO:0000256" key="10">
    <source>
        <dbReference type="ARBA" id="ARBA00023196"/>
    </source>
</evidence>
<dbReference type="Pfam" id="PF22919">
    <property type="entry name" value="ATP-synt_VA_C"/>
    <property type="match status" value="1"/>
</dbReference>
<dbReference type="FunFam" id="3.40.50.300:FF:000026">
    <property type="entry name" value="ATP synthase subunit beta"/>
    <property type="match status" value="1"/>
</dbReference>
<evidence type="ECO:0000256" key="4">
    <source>
        <dbReference type="ARBA" id="ARBA00022741"/>
    </source>
</evidence>
<evidence type="ECO:0000256" key="8">
    <source>
        <dbReference type="ARBA" id="ARBA00023065"/>
    </source>
</evidence>
<keyword evidence="10 12" id="KW-0139">CF(1)</keyword>
<keyword evidence="9 12" id="KW-0472">Membrane</keyword>
<dbReference type="InterPro" id="IPR036121">
    <property type="entry name" value="ATPase_F1/V1/A1_a/bsu_N_sf"/>
</dbReference>
<dbReference type="CDD" id="cd01133">
    <property type="entry name" value="F1-ATPase_beta_CD"/>
    <property type="match status" value="1"/>
</dbReference>
<dbReference type="Gene3D" id="3.40.50.300">
    <property type="entry name" value="P-loop containing nucleotide triphosphate hydrolases"/>
    <property type="match status" value="1"/>
</dbReference>
<keyword evidence="7 12" id="KW-1278">Translocase</keyword>
<dbReference type="Gene3D" id="2.40.10.170">
    <property type="match status" value="1"/>
</dbReference>
<keyword evidence="15" id="KW-1185">Reference proteome</keyword>
<comment type="function">
    <text evidence="12">Produces ATP from ADP in the presence of a proton gradient across the membrane. The catalytic sites are hosted primarily by the beta subunits.</text>
</comment>